<feature type="transmembrane region" description="Helical" evidence="6">
    <location>
        <begin position="43"/>
        <end position="62"/>
    </location>
</feature>
<dbReference type="HOGENOM" id="CLU_045498_5_4_0"/>
<dbReference type="Proteomes" id="UP000000263">
    <property type="component" value="Chromosome"/>
</dbReference>
<comment type="similarity">
    <text evidence="2 6">Belongs to the 4-toluene sulfonate uptake permease (TSUP) (TC 2.A.102) family.</text>
</comment>
<keyword evidence="6" id="KW-1003">Cell membrane</keyword>
<evidence type="ECO:0000256" key="3">
    <source>
        <dbReference type="ARBA" id="ARBA00022692"/>
    </source>
</evidence>
<name>A7NQ24_ROSCS</name>
<evidence type="ECO:0000256" key="1">
    <source>
        <dbReference type="ARBA" id="ARBA00004141"/>
    </source>
</evidence>
<sequence length="251" mass="26744">MSYVILTLLLFILSFLSGMMGLGVAFIATPTLGLFGLDLKHEIMPLSLWLNGITAITGAITLARKGMVDWRTALPLLAITTLVAPIGVWLLQFVSTTTIWWIYVGVLFFLAYRMAFPPPQDDSAPRSIGDDVRVKAGAASAAIGVFAGFLGVGPGFLMMPTLVLLGYNARIAAATNAVIVTLPSFSAFAAHLIDARFDWLLLGLTSVSAIIGAQSGAAFMARRVKSLTLTRIFAAALVLLALQRTWSLVVA</sequence>
<feature type="transmembrane region" description="Helical" evidence="6">
    <location>
        <begin position="137"/>
        <end position="159"/>
    </location>
</feature>
<dbReference type="InterPro" id="IPR002781">
    <property type="entry name" value="TM_pro_TauE-like"/>
</dbReference>
<keyword evidence="8" id="KW-1185">Reference proteome</keyword>
<dbReference type="Pfam" id="PF01925">
    <property type="entry name" value="TauE"/>
    <property type="match status" value="1"/>
</dbReference>
<proteinExistence type="inferred from homology"/>
<evidence type="ECO:0000256" key="2">
    <source>
        <dbReference type="ARBA" id="ARBA00009142"/>
    </source>
</evidence>
<evidence type="ECO:0000256" key="5">
    <source>
        <dbReference type="ARBA" id="ARBA00023136"/>
    </source>
</evidence>
<accession>A7NQ24</accession>
<keyword evidence="4 6" id="KW-1133">Transmembrane helix</keyword>
<feature type="transmembrane region" description="Helical" evidence="6">
    <location>
        <begin position="199"/>
        <end position="220"/>
    </location>
</feature>
<feature type="transmembrane region" description="Helical" evidence="6">
    <location>
        <begin position="232"/>
        <end position="250"/>
    </location>
</feature>
<organism evidence="7 8">
    <name type="scientific">Roseiflexus castenholzii (strain DSM 13941 / HLO8)</name>
    <dbReference type="NCBI Taxonomy" id="383372"/>
    <lineage>
        <taxon>Bacteria</taxon>
        <taxon>Bacillati</taxon>
        <taxon>Chloroflexota</taxon>
        <taxon>Chloroflexia</taxon>
        <taxon>Chloroflexales</taxon>
        <taxon>Roseiflexineae</taxon>
        <taxon>Roseiflexaceae</taxon>
        <taxon>Roseiflexus</taxon>
    </lineage>
</organism>
<keyword evidence="5 6" id="KW-0472">Membrane</keyword>
<evidence type="ECO:0000256" key="4">
    <source>
        <dbReference type="ARBA" id="ARBA00022989"/>
    </source>
</evidence>
<feature type="transmembrane region" description="Helical" evidence="6">
    <location>
        <begin position="171"/>
        <end position="192"/>
    </location>
</feature>
<gene>
    <name evidence="7" type="ordered locus">Rcas_3621</name>
</gene>
<dbReference type="eggNOG" id="COG0730">
    <property type="taxonomic scope" value="Bacteria"/>
</dbReference>
<feature type="transmembrane region" description="Helical" evidence="6">
    <location>
        <begin position="74"/>
        <end position="92"/>
    </location>
</feature>
<keyword evidence="3 6" id="KW-0812">Transmembrane</keyword>
<dbReference type="EMBL" id="CP000804">
    <property type="protein sequence ID" value="ABU59670.1"/>
    <property type="molecule type" value="Genomic_DNA"/>
</dbReference>
<dbReference type="STRING" id="383372.Rcas_3621"/>
<dbReference type="PANTHER" id="PTHR43701">
    <property type="entry name" value="MEMBRANE TRANSPORTER PROTEIN MJ0441-RELATED"/>
    <property type="match status" value="1"/>
</dbReference>
<dbReference type="PANTHER" id="PTHR43701:SF2">
    <property type="entry name" value="MEMBRANE TRANSPORTER PROTEIN YJNA-RELATED"/>
    <property type="match status" value="1"/>
</dbReference>
<feature type="transmembrane region" description="Helical" evidence="6">
    <location>
        <begin position="98"/>
        <end position="116"/>
    </location>
</feature>
<protein>
    <recommendedName>
        <fullName evidence="6">Probable membrane transporter protein</fullName>
    </recommendedName>
</protein>
<evidence type="ECO:0000256" key="6">
    <source>
        <dbReference type="RuleBase" id="RU363041"/>
    </source>
</evidence>
<dbReference type="RefSeq" id="WP_012122093.1">
    <property type="nucleotide sequence ID" value="NC_009767.1"/>
</dbReference>
<dbReference type="GO" id="GO:0005886">
    <property type="term" value="C:plasma membrane"/>
    <property type="evidence" value="ECO:0007669"/>
    <property type="project" value="UniProtKB-SubCell"/>
</dbReference>
<evidence type="ECO:0000313" key="7">
    <source>
        <dbReference type="EMBL" id="ABU59670.1"/>
    </source>
</evidence>
<comment type="subcellular location">
    <subcellularLocation>
        <location evidence="6">Cell membrane</location>
        <topology evidence="6">Multi-pass membrane protein</topology>
    </subcellularLocation>
    <subcellularLocation>
        <location evidence="1">Membrane</location>
        <topology evidence="1">Multi-pass membrane protein</topology>
    </subcellularLocation>
</comment>
<dbReference type="InterPro" id="IPR051598">
    <property type="entry name" value="TSUP/Inactive_protease-like"/>
</dbReference>
<dbReference type="OrthoDB" id="9780109at2"/>
<evidence type="ECO:0000313" key="8">
    <source>
        <dbReference type="Proteomes" id="UP000000263"/>
    </source>
</evidence>
<dbReference type="AlphaFoldDB" id="A7NQ24"/>
<dbReference type="KEGG" id="rca:Rcas_3621"/>
<reference evidence="7 8" key="1">
    <citation type="submission" date="2007-08" db="EMBL/GenBank/DDBJ databases">
        <title>Complete sequence of Roseiflexus castenholzii DSM 13941.</title>
        <authorList>
            <consortium name="US DOE Joint Genome Institute"/>
            <person name="Copeland A."/>
            <person name="Lucas S."/>
            <person name="Lapidus A."/>
            <person name="Barry K."/>
            <person name="Glavina del Rio T."/>
            <person name="Dalin E."/>
            <person name="Tice H."/>
            <person name="Pitluck S."/>
            <person name="Thompson L.S."/>
            <person name="Brettin T."/>
            <person name="Bruce D."/>
            <person name="Detter J.C."/>
            <person name="Han C."/>
            <person name="Tapia R."/>
            <person name="Schmutz J."/>
            <person name="Larimer F."/>
            <person name="Land M."/>
            <person name="Hauser L."/>
            <person name="Kyrpides N."/>
            <person name="Mikhailova N."/>
            <person name="Bryant D.A."/>
            <person name="Hanada S."/>
            <person name="Tsukatani Y."/>
            <person name="Richardson P."/>
        </authorList>
    </citation>
    <scope>NUCLEOTIDE SEQUENCE [LARGE SCALE GENOMIC DNA]</scope>
    <source>
        <strain evidence="8">DSM 13941 / HLO8</strain>
    </source>
</reference>